<reference evidence="1 2" key="1">
    <citation type="submission" date="2015-04" db="EMBL/GenBank/DDBJ databases">
        <authorList>
            <person name="Syromyatnikov M.Y."/>
            <person name="Popov V.N."/>
        </authorList>
    </citation>
    <scope>NUCLEOTIDE SEQUENCE [LARGE SCALE GENOMIC DNA]</scope>
</reference>
<organism evidence="1 2">
    <name type="scientific">Clunio marinus</name>
    <dbReference type="NCBI Taxonomy" id="568069"/>
    <lineage>
        <taxon>Eukaryota</taxon>
        <taxon>Metazoa</taxon>
        <taxon>Ecdysozoa</taxon>
        <taxon>Arthropoda</taxon>
        <taxon>Hexapoda</taxon>
        <taxon>Insecta</taxon>
        <taxon>Pterygota</taxon>
        <taxon>Neoptera</taxon>
        <taxon>Endopterygota</taxon>
        <taxon>Diptera</taxon>
        <taxon>Nematocera</taxon>
        <taxon>Chironomoidea</taxon>
        <taxon>Chironomidae</taxon>
        <taxon>Clunio</taxon>
    </lineage>
</organism>
<sequence length="65" mass="7709">MSFEEISTIQNDLILFYEKDTTTYLVSPIAWKCNNRFQVTLESERNPGKTHMLFQRQSMQCLNFA</sequence>
<dbReference type="EMBL" id="CVRI01000074">
    <property type="protein sequence ID" value="CRL08209.1"/>
    <property type="molecule type" value="Genomic_DNA"/>
</dbReference>
<protein>
    <submittedName>
        <fullName evidence="1">CLUMA_CG021194, isoform A</fullName>
    </submittedName>
</protein>
<gene>
    <name evidence="1" type="ORF">CLUMA_CG021194</name>
</gene>
<keyword evidence="2" id="KW-1185">Reference proteome</keyword>
<proteinExistence type="predicted"/>
<dbReference type="AlphaFoldDB" id="A0A1J1JAZ2"/>
<dbReference type="Proteomes" id="UP000183832">
    <property type="component" value="Unassembled WGS sequence"/>
</dbReference>
<evidence type="ECO:0000313" key="2">
    <source>
        <dbReference type="Proteomes" id="UP000183832"/>
    </source>
</evidence>
<evidence type="ECO:0000313" key="1">
    <source>
        <dbReference type="EMBL" id="CRL08209.1"/>
    </source>
</evidence>
<name>A0A1J1JAZ2_9DIPT</name>
<accession>A0A1J1JAZ2</accession>